<keyword evidence="2" id="KW-0808">Transferase</keyword>
<proteinExistence type="inferred from homology"/>
<dbReference type="InterPro" id="IPR051159">
    <property type="entry name" value="Hexapeptide_acetyltransf"/>
</dbReference>
<dbReference type="Gene3D" id="2.160.10.10">
    <property type="entry name" value="Hexapeptide repeat proteins"/>
    <property type="match status" value="1"/>
</dbReference>
<feature type="compositionally biased region" description="Pro residues" evidence="4">
    <location>
        <begin position="89"/>
        <end position="100"/>
    </location>
</feature>
<feature type="compositionally biased region" description="Basic and acidic residues" evidence="4">
    <location>
        <begin position="43"/>
        <end position="57"/>
    </location>
</feature>
<keyword evidence="3" id="KW-0539">Nucleus</keyword>
<dbReference type="SUPFAM" id="SSF57701">
    <property type="entry name" value="Zn2/Cys6 DNA-binding domain"/>
    <property type="match status" value="1"/>
</dbReference>
<evidence type="ECO:0000256" key="4">
    <source>
        <dbReference type="SAM" id="MobiDB-lite"/>
    </source>
</evidence>
<dbReference type="GO" id="GO:0008270">
    <property type="term" value="F:zinc ion binding"/>
    <property type="evidence" value="ECO:0007669"/>
    <property type="project" value="InterPro"/>
</dbReference>
<dbReference type="Pfam" id="PF12464">
    <property type="entry name" value="Mac"/>
    <property type="match status" value="1"/>
</dbReference>
<dbReference type="AlphaFoldDB" id="A0AAN6Y8L1"/>
<evidence type="ECO:0000256" key="2">
    <source>
        <dbReference type="ARBA" id="ARBA00022679"/>
    </source>
</evidence>
<name>A0AAN6Y8L1_9PEZI</name>
<feature type="region of interest" description="Disordered" evidence="4">
    <location>
        <begin position="397"/>
        <end position="479"/>
    </location>
</feature>
<dbReference type="PROSITE" id="PS00101">
    <property type="entry name" value="HEXAPEP_TRANSFERASES"/>
    <property type="match status" value="1"/>
</dbReference>
<reference evidence="6" key="1">
    <citation type="journal article" date="2023" name="Mol. Phylogenet. Evol.">
        <title>Genome-scale phylogeny and comparative genomics of the fungal order Sordariales.</title>
        <authorList>
            <person name="Hensen N."/>
            <person name="Bonometti L."/>
            <person name="Westerberg I."/>
            <person name="Brannstrom I.O."/>
            <person name="Guillou S."/>
            <person name="Cros-Aarteil S."/>
            <person name="Calhoun S."/>
            <person name="Haridas S."/>
            <person name="Kuo A."/>
            <person name="Mondo S."/>
            <person name="Pangilinan J."/>
            <person name="Riley R."/>
            <person name="LaButti K."/>
            <person name="Andreopoulos B."/>
            <person name="Lipzen A."/>
            <person name="Chen C."/>
            <person name="Yan M."/>
            <person name="Daum C."/>
            <person name="Ng V."/>
            <person name="Clum A."/>
            <person name="Steindorff A."/>
            <person name="Ohm R.A."/>
            <person name="Martin F."/>
            <person name="Silar P."/>
            <person name="Natvig D.O."/>
            <person name="Lalanne C."/>
            <person name="Gautier V."/>
            <person name="Ament-Velasquez S.L."/>
            <person name="Kruys A."/>
            <person name="Hutchinson M.I."/>
            <person name="Powell A.J."/>
            <person name="Barry K."/>
            <person name="Miller A.N."/>
            <person name="Grigoriev I.V."/>
            <person name="Debuchy R."/>
            <person name="Gladieux P."/>
            <person name="Hiltunen Thoren M."/>
            <person name="Johannesson H."/>
        </authorList>
    </citation>
    <scope>NUCLEOTIDE SEQUENCE</scope>
    <source>
        <strain evidence="6">PSN293</strain>
    </source>
</reference>
<dbReference type="GO" id="GO:0008374">
    <property type="term" value="F:O-acyltransferase activity"/>
    <property type="evidence" value="ECO:0007669"/>
    <property type="project" value="TreeGrafter"/>
</dbReference>
<dbReference type="Pfam" id="PF00172">
    <property type="entry name" value="Zn_clus"/>
    <property type="match status" value="1"/>
</dbReference>
<dbReference type="PROSITE" id="PS00463">
    <property type="entry name" value="ZN2_CY6_FUNGAL_1"/>
    <property type="match status" value="1"/>
</dbReference>
<dbReference type="Proteomes" id="UP001301769">
    <property type="component" value="Unassembled WGS sequence"/>
</dbReference>
<organism evidence="6 7">
    <name type="scientific">Rhypophila decipiens</name>
    <dbReference type="NCBI Taxonomy" id="261697"/>
    <lineage>
        <taxon>Eukaryota</taxon>
        <taxon>Fungi</taxon>
        <taxon>Dikarya</taxon>
        <taxon>Ascomycota</taxon>
        <taxon>Pezizomycotina</taxon>
        <taxon>Sordariomycetes</taxon>
        <taxon>Sordariomycetidae</taxon>
        <taxon>Sordariales</taxon>
        <taxon>Naviculisporaceae</taxon>
        <taxon>Rhypophila</taxon>
    </lineage>
</organism>
<dbReference type="InterPro" id="IPR001451">
    <property type="entry name" value="Hexapep"/>
</dbReference>
<feature type="compositionally biased region" description="Polar residues" evidence="4">
    <location>
        <begin position="433"/>
        <end position="469"/>
    </location>
</feature>
<dbReference type="EMBL" id="MU858090">
    <property type="protein sequence ID" value="KAK4214668.1"/>
    <property type="molecule type" value="Genomic_DNA"/>
</dbReference>
<feature type="compositionally biased region" description="Polar residues" evidence="4">
    <location>
        <begin position="18"/>
        <end position="42"/>
    </location>
</feature>
<feature type="compositionally biased region" description="Basic and acidic residues" evidence="4">
    <location>
        <begin position="78"/>
        <end position="87"/>
    </location>
</feature>
<dbReference type="GO" id="GO:0000981">
    <property type="term" value="F:DNA-binding transcription factor activity, RNA polymerase II-specific"/>
    <property type="evidence" value="ECO:0007669"/>
    <property type="project" value="InterPro"/>
</dbReference>
<evidence type="ECO:0000256" key="1">
    <source>
        <dbReference type="ARBA" id="ARBA00007274"/>
    </source>
</evidence>
<dbReference type="PANTHER" id="PTHR23416:SF76">
    <property type="entry name" value="ZN(II)2CYS6 TRANSCRIPTION FACTOR (EUROFUNG)"/>
    <property type="match status" value="1"/>
</dbReference>
<dbReference type="Pfam" id="PF00132">
    <property type="entry name" value="Hexapep"/>
    <property type="match status" value="1"/>
</dbReference>
<dbReference type="CDD" id="cd00067">
    <property type="entry name" value="GAL4"/>
    <property type="match status" value="1"/>
</dbReference>
<dbReference type="SMART" id="SM01266">
    <property type="entry name" value="Mac"/>
    <property type="match status" value="1"/>
</dbReference>
<dbReference type="InterPro" id="IPR018357">
    <property type="entry name" value="Hexapep_transf_CS"/>
</dbReference>
<dbReference type="PANTHER" id="PTHR23416">
    <property type="entry name" value="SIALIC ACID SYNTHASE-RELATED"/>
    <property type="match status" value="1"/>
</dbReference>
<dbReference type="GO" id="GO:0016407">
    <property type="term" value="F:acetyltransferase activity"/>
    <property type="evidence" value="ECO:0007669"/>
    <property type="project" value="InterPro"/>
</dbReference>
<feature type="region of interest" description="Disordered" evidence="4">
    <location>
        <begin position="1"/>
        <end position="226"/>
    </location>
</feature>
<gene>
    <name evidence="6" type="ORF">QBC37DRAFT_440008</name>
</gene>
<evidence type="ECO:0000313" key="7">
    <source>
        <dbReference type="Proteomes" id="UP001301769"/>
    </source>
</evidence>
<comment type="similarity">
    <text evidence="1">Belongs to the transferase hexapeptide repeat family.</text>
</comment>
<protein>
    <submittedName>
        <fullName evidence="6">Maltose O-acetyltransferase</fullName>
    </submittedName>
</protein>
<feature type="compositionally biased region" description="Basic and acidic residues" evidence="4">
    <location>
        <begin position="103"/>
        <end position="149"/>
    </location>
</feature>
<feature type="compositionally biased region" description="Polar residues" evidence="4">
    <location>
        <begin position="408"/>
        <end position="422"/>
    </location>
</feature>
<dbReference type="Gene3D" id="4.10.240.10">
    <property type="entry name" value="Zn(2)-C6 fungal-type DNA-binding domain"/>
    <property type="match status" value="1"/>
</dbReference>
<dbReference type="SUPFAM" id="SSF51161">
    <property type="entry name" value="Trimeric LpxA-like enzymes"/>
    <property type="match status" value="1"/>
</dbReference>
<dbReference type="CDD" id="cd03357">
    <property type="entry name" value="LbH_MAT_GAT"/>
    <property type="match status" value="1"/>
</dbReference>
<evidence type="ECO:0000259" key="5">
    <source>
        <dbReference type="PROSITE" id="PS50048"/>
    </source>
</evidence>
<keyword evidence="7" id="KW-1185">Reference proteome</keyword>
<comment type="caution">
    <text evidence="6">The sequence shown here is derived from an EMBL/GenBank/DDBJ whole genome shotgun (WGS) entry which is preliminary data.</text>
</comment>
<accession>A0AAN6Y8L1</accession>
<dbReference type="InterPro" id="IPR011004">
    <property type="entry name" value="Trimer_LpxA-like_sf"/>
</dbReference>
<feature type="compositionally biased region" description="Polar residues" evidence="4">
    <location>
        <begin position="341"/>
        <end position="352"/>
    </location>
</feature>
<feature type="domain" description="Zn(2)-C6 fungal-type" evidence="5">
    <location>
        <begin position="227"/>
        <end position="255"/>
    </location>
</feature>
<dbReference type="InterPro" id="IPR024688">
    <property type="entry name" value="Mac_dom"/>
</dbReference>
<reference evidence="6" key="2">
    <citation type="submission" date="2023-05" db="EMBL/GenBank/DDBJ databases">
        <authorList>
            <consortium name="Lawrence Berkeley National Laboratory"/>
            <person name="Steindorff A."/>
            <person name="Hensen N."/>
            <person name="Bonometti L."/>
            <person name="Westerberg I."/>
            <person name="Brannstrom I.O."/>
            <person name="Guillou S."/>
            <person name="Cros-Aarteil S."/>
            <person name="Calhoun S."/>
            <person name="Haridas S."/>
            <person name="Kuo A."/>
            <person name="Mondo S."/>
            <person name="Pangilinan J."/>
            <person name="Riley R."/>
            <person name="Labutti K."/>
            <person name="Andreopoulos B."/>
            <person name="Lipzen A."/>
            <person name="Chen C."/>
            <person name="Yanf M."/>
            <person name="Daum C."/>
            <person name="Ng V."/>
            <person name="Clum A."/>
            <person name="Ohm R."/>
            <person name="Martin F."/>
            <person name="Silar P."/>
            <person name="Natvig D."/>
            <person name="Lalanne C."/>
            <person name="Gautier V."/>
            <person name="Ament-Velasquez S.L."/>
            <person name="Kruys A."/>
            <person name="Hutchinson M.I."/>
            <person name="Powell A.J."/>
            <person name="Barry K."/>
            <person name="Miller A.N."/>
            <person name="Grigoriev I.V."/>
            <person name="Debuchy R."/>
            <person name="Gladieux P."/>
            <person name="Thoren M.H."/>
            <person name="Johannesson H."/>
        </authorList>
    </citation>
    <scope>NUCLEOTIDE SEQUENCE</scope>
    <source>
        <strain evidence="6">PSN293</strain>
    </source>
</reference>
<evidence type="ECO:0000256" key="3">
    <source>
        <dbReference type="ARBA" id="ARBA00023242"/>
    </source>
</evidence>
<sequence length="684" mass="75251">MATFTALNGGSPKATEDVNGTTQESDRGAQQPSSTEARAPTQQRERESWSATSRERLPYPVQTSNYADGDSSHKRKRALSDSPRREQQPSPPERPEPYGPHRPHSESRDRYGTPQRERERERDSYRGYGDESRDGGDNWRGQSREERNSSYEGPYSAGPVSAQSDEPMGDSHRRAASQGDSGDYGNGSPDGDDMYSGQYTPEQRRDGVIQSDPKKRKRNFSNRTKTGCLTCRKRKKKCDEAKPECSNCIKGGFVCAGYPPQRGTWPKPESKPAQVNIESKDPNYVPPGAYGMPQQQPPHNGPPLVGQQQKRDPFPYNRGQPSLRITPPQGRPLQSDDDRPTASTLPSASVVSPDNKLSALSGYTTSASVNMFPTPVSAASATLFDRTPKEYQRVPPLHDLSRTEPDHQQPQSAASHPPSTTLPQPPYSVLHPSRNNTPPNVQTPLSAQPPQSSGAQATAQLALSHTQFPTERPRREKEEMLHGRPYYPFDKELVLERERCNAACWRFNNSTNPNIGVSPAERARLFRDILHPREGVHLSPTVMSPVTHTGRVGENAVVEAPFNCDYGYNIQIGNNVSIGRNCLINDVCEVRIGNNVIISPNVCIYTGTCSTDPRRRAGNSGTQYGKGVIIEDDVWIAANVIILPGVRIGRGSTVGAGSVVTKDVATYSVYMGLKAGHRRGIAYV</sequence>
<evidence type="ECO:0000313" key="6">
    <source>
        <dbReference type="EMBL" id="KAK4214668.1"/>
    </source>
</evidence>
<feature type="region of interest" description="Disordered" evidence="4">
    <location>
        <begin position="259"/>
        <end position="360"/>
    </location>
</feature>
<dbReference type="InterPro" id="IPR001138">
    <property type="entry name" value="Zn2Cys6_DnaBD"/>
</dbReference>
<dbReference type="SMART" id="SM00066">
    <property type="entry name" value="GAL4"/>
    <property type="match status" value="1"/>
</dbReference>
<dbReference type="InterPro" id="IPR036864">
    <property type="entry name" value="Zn2-C6_fun-type_DNA-bd_sf"/>
</dbReference>
<dbReference type="PROSITE" id="PS50048">
    <property type="entry name" value="ZN2_CY6_FUNGAL_2"/>
    <property type="match status" value="1"/>
</dbReference>